<accession>A0ABU1J968</accession>
<evidence type="ECO:0000256" key="1">
    <source>
        <dbReference type="ARBA" id="ARBA00022723"/>
    </source>
</evidence>
<dbReference type="EMBL" id="JAVDQF010000001">
    <property type="protein sequence ID" value="MDR6268972.1"/>
    <property type="molecule type" value="Genomic_DNA"/>
</dbReference>
<reference evidence="4 5" key="1">
    <citation type="submission" date="2023-07" db="EMBL/GenBank/DDBJ databases">
        <title>Sequencing the genomes of 1000 actinobacteria strains.</title>
        <authorList>
            <person name="Klenk H.-P."/>
        </authorList>
    </citation>
    <scope>NUCLEOTIDE SEQUENCE [LARGE SCALE GENOMIC DNA]</scope>
    <source>
        <strain evidence="4 5">DSM 14555</strain>
    </source>
</reference>
<evidence type="ECO:0000313" key="4">
    <source>
        <dbReference type="EMBL" id="MDR6268972.1"/>
    </source>
</evidence>
<dbReference type="PRINTS" id="PR00377">
    <property type="entry name" value="IMPHPHTASES"/>
</dbReference>
<sequence length="283" mass="29805">MSEATAGELLGLARDAAAAGAQVLAERDPAKFSANMKSGDADWVTDFDLAAERAVRETILAARPDDTVTGEELAPTISPQASGYRWSIDPLDGTMNFIRNIAYYCTSVAVAGPEGQWLAGVVAAPALRRTYFASLGGGAWVEEMRPDGSLAERALDGPRQQRTGRLLSTGLTYEPEIQSRLIAELEGRMAGFGDFRRLGSAALELCAIADGGLDAYFEYGLNEHDFAAGALIAREAGAWVRTPELSSALHGLPPRSETLAAWTAAAVPGLAGSFTPAETTPGE</sequence>
<keyword evidence="3" id="KW-0460">Magnesium</keyword>
<dbReference type="PANTHER" id="PTHR20854">
    <property type="entry name" value="INOSITOL MONOPHOSPHATASE"/>
    <property type="match status" value="1"/>
</dbReference>
<comment type="caution">
    <text evidence="4">The sequence shown here is derived from an EMBL/GenBank/DDBJ whole genome shotgun (WGS) entry which is preliminary data.</text>
</comment>
<dbReference type="RefSeq" id="WP_309796951.1">
    <property type="nucleotide sequence ID" value="NZ_BAAAHY010000001.1"/>
</dbReference>
<dbReference type="GO" id="GO:0052834">
    <property type="term" value="F:inositol monophosphate phosphatase activity"/>
    <property type="evidence" value="ECO:0007669"/>
    <property type="project" value="UniProtKB-EC"/>
</dbReference>
<dbReference type="InterPro" id="IPR000760">
    <property type="entry name" value="Inositol_monophosphatase-like"/>
</dbReference>
<keyword evidence="5" id="KW-1185">Reference proteome</keyword>
<keyword evidence="1" id="KW-0479">Metal-binding</keyword>
<dbReference type="Gene3D" id="3.40.190.80">
    <property type="match status" value="1"/>
</dbReference>
<proteinExistence type="predicted"/>
<name>A0ABU1J968_9MICC</name>
<dbReference type="Gene3D" id="3.30.540.10">
    <property type="entry name" value="Fructose-1,6-Bisphosphatase, subunit A, domain 1"/>
    <property type="match status" value="1"/>
</dbReference>
<dbReference type="PROSITE" id="PS00629">
    <property type="entry name" value="IMP_1"/>
    <property type="match status" value="1"/>
</dbReference>
<dbReference type="Pfam" id="PF00459">
    <property type="entry name" value="Inositol_P"/>
    <property type="match status" value="1"/>
</dbReference>
<dbReference type="EC" id="3.1.3.25" evidence="4"/>
<evidence type="ECO:0000313" key="5">
    <source>
        <dbReference type="Proteomes" id="UP001185069"/>
    </source>
</evidence>
<dbReference type="PANTHER" id="PTHR20854:SF4">
    <property type="entry name" value="INOSITOL-1-MONOPHOSPHATASE-RELATED"/>
    <property type="match status" value="1"/>
</dbReference>
<organism evidence="4 5">
    <name type="scientific">Arthrobacter russicus</name>
    <dbReference type="NCBI Taxonomy" id="172040"/>
    <lineage>
        <taxon>Bacteria</taxon>
        <taxon>Bacillati</taxon>
        <taxon>Actinomycetota</taxon>
        <taxon>Actinomycetes</taxon>
        <taxon>Micrococcales</taxon>
        <taxon>Micrococcaceae</taxon>
        <taxon>Arthrobacter</taxon>
    </lineage>
</organism>
<evidence type="ECO:0000256" key="2">
    <source>
        <dbReference type="ARBA" id="ARBA00022801"/>
    </source>
</evidence>
<keyword evidence="2 4" id="KW-0378">Hydrolase</keyword>
<protein>
    <submittedName>
        <fullName evidence="4">Myo-inositol-1(Or 4)-monophosphatase</fullName>
        <ecNumber evidence="4">3.1.3.25</ecNumber>
    </submittedName>
</protein>
<gene>
    <name evidence="4" type="ORF">JOE69_001210</name>
</gene>
<evidence type="ECO:0000256" key="3">
    <source>
        <dbReference type="ARBA" id="ARBA00022842"/>
    </source>
</evidence>
<dbReference type="Proteomes" id="UP001185069">
    <property type="component" value="Unassembled WGS sequence"/>
</dbReference>
<dbReference type="InterPro" id="IPR020583">
    <property type="entry name" value="Inositol_monoP_metal-BS"/>
</dbReference>
<dbReference type="SUPFAM" id="SSF56655">
    <property type="entry name" value="Carbohydrate phosphatase"/>
    <property type="match status" value="1"/>
</dbReference>